<dbReference type="EMBL" id="AWUE01024203">
    <property type="protein sequence ID" value="OMO51365.1"/>
    <property type="molecule type" value="Genomic_DNA"/>
</dbReference>
<protein>
    <submittedName>
        <fullName evidence="1">Uncharacterized protein</fullName>
    </submittedName>
</protein>
<proteinExistence type="predicted"/>
<comment type="caution">
    <text evidence="1">The sequence shown here is derived from an EMBL/GenBank/DDBJ whole genome shotgun (WGS) entry which is preliminary data.</text>
</comment>
<evidence type="ECO:0000313" key="2">
    <source>
        <dbReference type="Proteomes" id="UP000187203"/>
    </source>
</evidence>
<accession>A0A1R3FZV6</accession>
<evidence type="ECO:0000313" key="1">
    <source>
        <dbReference type="EMBL" id="OMO51365.1"/>
    </source>
</evidence>
<reference evidence="2" key="1">
    <citation type="submission" date="2013-09" db="EMBL/GenBank/DDBJ databases">
        <title>Corchorus olitorius genome sequencing.</title>
        <authorList>
            <person name="Alam M."/>
            <person name="Haque M.S."/>
            <person name="Islam M.S."/>
            <person name="Emdad E.M."/>
            <person name="Islam M.M."/>
            <person name="Ahmed B."/>
            <person name="Halim A."/>
            <person name="Hossen Q.M.M."/>
            <person name="Hossain M.Z."/>
            <person name="Ahmed R."/>
            <person name="Khan M.M."/>
            <person name="Islam R."/>
            <person name="Rashid M.M."/>
            <person name="Khan S.A."/>
            <person name="Rahman M.S."/>
            <person name="Alam M."/>
            <person name="Yahiya A.S."/>
            <person name="Khan M.S."/>
            <person name="Azam M.S."/>
            <person name="Haque T."/>
            <person name="Lashkar M.Z.H."/>
            <person name="Akhand A.I."/>
            <person name="Morshed G."/>
            <person name="Roy S."/>
            <person name="Uddin K.S."/>
            <person name="Rabeya T."/>
            <person name="Hossain A.S."/>
            <person name="Chowdhury A."/>
            <person name="Snigdha A.R."/>
            <person name="Mortoza M.S."/>
            <person name="Matin S.A."/>
            <person name="Hoque S.M.E."/>
            <person name="Islam M.K."/>
            <person name="Roy D.K."/>
            <person name="Haider R."/>
            <person name="Moosa M.M."/>
            <person name="Elias S.M."/>
            <person name="Hasan A.M."/>
            <person name="Jahan S."/>
            <person name="Shafiuddin M."/>
            <person name="Mahmood N."/>
            <person name="Shommy N.S."/>
        </authorList>
    </citation>
    <scope>NUCLEOTIDE SEQUENCE [LARGE SCALE GENOMIC DNA]</scope>
    <source>
        <strain evidence="2">cv. O-4</strain>
    </source>
</reference>
<gene>
    <name evidence="1" type="ORF">COLO4_37711</name>
</gene>
<sequence length="29" mass="3198">MVSPKDTFPDVLVSLELYSDATSTNIKII</sequence>
<dbReference type="AlphaFoldDB" id="A0A1R3FZV6"/>
<keyword evidence="2" id="KW-1185">Reference proteome</keyword>
<dbReference type="Proteomes" id="UP000187203">
    <property type="component" value="Unassembled WGS sequence"/>
</dbReference>
<organism evidence="1 2">
    <name type="scientific">Corchorus olitorius</name>
    <dbReference type="NCBI Taxonomy" id="93759"/>
    <lineage>
        <taxon>Eukaryota</taxon>
        <taxon>Viridiplantae</taxon>
        <taxon>Streptophyta</taxon>
        <taxon>Embryophyta</taxon>
        <taxon>Tracheophyta</taxon>
        <taxon>Spermatophyta</taxon>
        <taxon>Magnoliopsida</taxon>
        <taxon>eudicotyledons</taxon>
        <taxon>Gunneridae</taxon>
        <taxon>Pentapetalae</taxon>
        <taxon>rosids</taxon>
        <taxon>malvids</taxon>
        <taxon>Malvales</taxon>
        <taxon>Malvaceae</taxon>
        <taxon>Grewioideae</taxon>
        <taxon>Apeibeae</taxon>
        <taxon>Corchorus</taxon>
    </lineage>
</organism>
<name>A0A1R3FZV6_9ROSI</name>